<dbReference type="EMBL" id="VKDB01000027">
    <property type="protein sequence ID" value="TSA80782.1"/>
    <property type="molecule type" value="Genomic_DNA"/>
</dbReference>
<keyword evidence="3" id="KW-1185">Reference proteome</keyword>
<proteinExistence type="predicted"/>
<comment type="caution">
    <text evidence="2">The sequence shown here is derived from an EMBL/GenBank/DDBJ whole genome shotgun (WGS) entry which is preliminary data.</text>
</comment>
<gene>
    <name evidence="2" type="ORF">FNU79_16190</name>
</gene>
<protein>
    <submittedName>
        <fullName evidence="2">Uncharacterized protein</fullName>
    </submittedName>
</protein>
<reference evidence="2 3" key="1">
    <citation type="submission" date="2019-07" db="EMBL/GenBank/DDBJ databases">
        <title>Deinococcus detaillus sp. nov., isolated from humus soil in Antarctica.</title>
        <authorList>
            <person name="Zhang K."/>
        </authorList>
    </citation>
    <scope>NUCLEOTIDE SEQUENCE [LARGE SCALE GENOMIC DNA]</scope>
    <source>
        <strain evidence="2 3">H1</strain>
    </source>
</reference>
<name>A0A553UKR1_9DEIO</name>
<dbReference type="RefSeq" id="WP_143721833.1">
    <property type="nucleotide sequence ID" value="NZ_VKDB01000027.1"/>
</dbReference>
<evidence type="ECO:0000256" key="1">
    <source>
        <dbReference type="SAM" id="Phobius"/>
    </source>
</evidence>
<dbReference type="AlphaFoldDB" id="A0A553UKR1"/>
<evidence type="ECO:0000313" key="3">
    <source>
        <dbReference type="Proteomes" id="UP000316092"/>
    </source>
</evidence>
<feature type="transmembrane region" description="Helical" evidence="1">
    <location>
        <begin position="46"/>
        <end position="63"/>
    </location>
</feature>
<organism evidence="2 3">
    <name type="scientific">Deinococcus detaillensis</name>
    <dbReference type="NCBI Taxonomy" id="2592048"/>
    <lineage>
        <taxon>Bacteria</taxon>
        <taxon>Thermotogati</taxon>
        <taxon>Deinococcota</taxon>
        <taxon>Deinococci</taxon>
        <taxon>Deinococcales</taxon>
        <taxon>Deinococcaceae</taxon>
        <taxon>Deinococcus</taxon>
    </lineage>
</organism>
<evidence type="ECO:0000313" key="2">
    <source>
        <dbReference type="EMBL" id="TSA80782.1"/>
    </source>
</evidence>
<keyword evidence="1" id="KW-0812">Transmembrane</keyword>
<keyword evidence="1" id="KW-1133">Transmembrane helix</keyword>
<accession>A0A553UKR1</accession>
<feature type="transmembrane region" description="Helical" evidence="1">
    <location>
        <begin position="12"/>
        <end position="34"/>
    </location>
</feature>
<feature type="transmembrane region" description="Helical" evidence="1">
    <location>
        <begin position="83"/>
        <end position="105"/>
    </location>
</feature>
<keyword evidence="1" id="KW-0472">Membrane</keyword>
<dbReference type="Proteomes" id="UP000316092">
    <property type="component" value="Unassembled WGS sequence"/>
</dbReference>
<sequence>MMIPNLLDVWGALVACWYLASIGALTTLSVLMLWHLQPRTPLATKLAAALTIFGLAYLFLYVMDVPSVLGVLTDSINDIPPASTLRTGFLAGLLTGATIAMRILAAGKVKL</sequence>